<gene>
    <name evidence="3" type="ORF">EA472_17240</name>
</gene>
<organism evidence="3 4">
    <name type="scientific">Natrarchaeobius chitinivorans</name>
    <dbReference type="NCBI Taxonomy" id="1679083"/>
    <lineage>
        <taxon>Archaea</taxon>
        <taxon>Methanobacteriati</taxon>
        <taxon>Methanobacteriota</taxon>
        <taxon>Stenosarchaea group</taxon>
        <taxon>Halobacteria</taxon>
        <taxon>Halobacteriales</taxon>
        <taxon>Natrialbaceae</taxon>
        <taxon>Natrarchaeobius</taxon>
    </lineage>
</organism>
<feature type="transmembrane region" description="Helical" evidence="1">
    <location>
        <begin position="211"/>
        <end position="236"/>
    </location>
</feature>
<dbReference type="EMBL" id="REFZ01000014">
    <property type="protein sequence ID" value="RQG98549.1"/>
    <property type="molecule type" value="Genomic_DNA"/>
</dbReference>
<evidence type="ECO:0000313" key="3">
    <source>
        <dbReference type="EMBL" id="RQG98549.1"/>
    </source>
</evidence>
<dbReference type="InterPro" id="IPR025828">
    <property type="entry name" value="Put_sensor_dom"/>
</dbReference>
<feature type="transmembrane region" description="Helical" evidence="1">
    <location>
        <begin position="128"/>
        <end position="161"/>
    </location>
</feature>
<dbReference type="Proteomes" id="UP000281431">
    <property type="component" value="Unassembled WGS sequence"/>
</dbReference>
<keyword evidence="3" id="KW-0808">Transferase</keyword>
<feature type="domain" description="Putative sensor" evidence="2">
    <location>
        <begin position="38"/>
        <end position="241"/>
    </location>
</feature>
<accession>A0A3N6PF39</accession>
<dbReference type="OrthoDB" id="253413at2157"/>
<keyword evidence="4" id="KW-1185">Reference proteome</keyword>
<reference evidence="3 4" key="1">
    <citation type="submission" date="2018-10" db="EMBL/GenBank/DDBJ databases">
        <title>Natrarchaeobius chitinivorans gen. nov., sp. nov., and Natrarchaeobius haloalkaliphilus sp. nov., alkaliphilic, chitin-utilizing haloarchaea from hypersaline alkaline lakes.</title>
        <authorList>
            <person name="Sorokin D.Y."/>
            <person name="Elcheninov A.G."/>
            <person name="Kostrikina N.A."/>
            <person name="Bale N.J."/>
            <person name="Sinninghe Damste J.S."/>
            <person name="Khijniak T.V."/>
            <person name="Kublanov I.V."/>
            <person name="Toshchakov S.V."/>
        </authorList>
    </citation>
    <scope>NUCLEOTIDE SEQUENCE [LARGE SCALE GENOMIC DNA]</scope>
    <source>
        <strain evidence="3 4">AArcht7</strain>
    </source>
</reference>
<keyword evidence="1" id="KW-0812">Transmembrane</keyword>
<feature type="transmembrane region" description="Helical" evidence="1">
    <location>
        <begin position="57"/>
        <end position="80"/>
    </location>
</feature>
<evidence type="ECO:0000259" key="2">
    <source>
        <dbReference type="Pfam" id="PF13796"/>
    </source>
</evidence>
<evidence type="ECO:0000256" key="1">
    <source>
        <dbReference type="SAM" id="Phobius"/>
    </source>
</evidence>
<proteinExistence type="predicted"/>
<feature type="transmembrane region" description="Helical" evidence="1">
    <location>
        <begin position="181"/>
        <end position="204"/>
    </location>
</feature>
<dbReference type="Pfam" id="PF13796">
    <property type="entry name" value="Sensor"/>
    <property type="match status" value="1"/>
</dbReference>
<protein>
    <submittedName>
        <fullName evidence="3">Histidine kinase</fullName>
    </submittedName>
</protein>
<keyword evidence="3" id="KW-0418">Kinase</keyword>
<sequence>MGGTSSESVTALAHRVGDGLRWFAGVALRRRTYLNLAYLLLAFPLGMVYFVGLTVALSVGIGLTIVLIGIPILLLAFLLAQLGAQFERWLTSQLLPVELEARRELEGESRRERATDLLLDRSTWTAVLYLPSVFLVGVFSFVVATTALSTAFAMLTVPFYYDRPGLYVGVVSERAPEFHQTIYLAWNQLLVGFEAVLTIGYWEITTLSQALVVALGGVVLALATLHVLNGIAALFARWARATLDGGYDVTALIETS</sequence>
<comment type="caution">
    <text evidence="3">The sequence shown here is derived from an EMBL/GenBank/DDBJ whole genome shotgun (WGS) entry which is preliminary data.</text>
</comment>
<dbReference type="GO" id="GO:0016301">
    <property type="term" value="F:kinase activity"/>
    <property type="evidence" value="ECO:0007669"/>
    <property type="project" value="UniProtKB-KW"/>
</dbReference>
<feature type="transmembrane region" description="Helical" evidence="1">
    <location>
        <begin position="33"/>
        <end position="51"/>
    </location>
</feature>
<name>A0A3N6PF39_NATCH</name>
<evidence type="ECO:0000313" key="4">
    <source>
        <dbReference type="Proteomes" id="UP000281431"/>
    </source>
</evidence>
<keyword evidence="1" id="KW-1133">Transmembrane helix</keyword>
<keyword evidence="1" id="KW-0472">Membrane</keyword>
<dbReference type="AlphaFoldDB" id="A0A3N6PF39"/>